<comment type="caution">
    <text evidence="1">The sequence shown here is derived from an EMBL/GenBank/DDBJ whole genome shotgun (WGS) entry which is preliminary data.</text>
</comment>
<organism evidence="1 2">
    <name type="scientific">Halalkalibacter okhensis</name>
    <dbReference type="NCBI Taxonomy" id="333138"/>
    <lineage>
        <taxon>Bacteria</taxon>
        <taxon>Bacillati</taxon>
        <taxon>Bacillota</taxon>
        <taxon>Bacilli</taxon>
        <taxon>Bacillales</taxon>
        <taxon>Bacillaceae</taxon>
        <taxon>Halalkalibacter</taxon>
    </lineage>
</organism>
<sequence>MVTKELINAKEYLREEVKTHYYVLWEQFELCVDETETATTEEIVTVMYEKSVNSSLVPMYSRIIEKSSSIEDTLVQLKKECKGIFKETVLV</sequence>
<evidence type="ECO:0000313" key="1">
    <source>
        <dbReference type="EMBL" id="KHF39988.1"/>
    </source>
</evidence>
<evidence type="ECO:0000313" key="2">
    <source>
        <dbReference type="Proteomes" id="UP000030832"/>
    </source>
</evidence>
<dbReference type="EMBL" id="JRJU01000013">
    <property type="protein sequence ID" value="KHF39988.1"/>
    <property type="molecule type" value="Genomic_DNA"/>
</dbReference>
<gene>
    <name evidence="1" type="ORF">LQ50_11905</name>
</gene>
<dbReference type="Proteomes" id="UP000030832">
    <property type="component" value="Unassembled WGS sequence"/>
</dbReference>
<proteinExistence type="predicted"/>
<dbReference type="STRING" id="333138.LQ50_11905"/>
<reference evidence="1 2" key="1">
    <citation type="submission" date="2014-09" db="EMBL/GenBank/DDBJ databases">
        <title>Genome sequencing and annotation of Bacillus Okhensis strain Kh10-101T.</title>
        <authorList>
            <person name="Prakash J.S."/>
        </authorList>
    </citation>
    <scope>NUCLEOTIDE SEQUENCE [LARGE SCALE GENOMIC DNA]</scope>
    <source>
        <strain evidence="2">Kh10-101T</strain>
    </source>
</reference>
<protein>
    <submittedName>
        <fullName evidence="1">Uncharacterized protein</fullName>
    </submittedName>
</protein>
<keyword evidence="2" id="KW-1185">Reference proteome</keyword>
<accession>A0A0B0IBP6</accession>
<name>A0A0B0IBP6_9BACI</name>
<dbReference type="AlphaFoldDB" id="A0A0B0IBP6"/>